<evidence type="ECO:0000256" key="1">
    <source>
        <dbReference type="ARBA" id="ARBA00007871"/>
    </source>
</evidence>
<dbReference type="Pfam" id="PF01325">
    <property type="entry name" value="Fe_dep_repress"/>
    <property type="match status" value="1"/>
</dbReference>
<dbReference type="InterPro" id="IPR007167">
    <property type="entry name" value="Fe-transptr_FeoA-like"/>
</dbReference>
<comment type="caution">
    <text evidence="8">The sequence shown here is derived from an EMBL/GenBank/DDBJ whole genome shotgun (WGS) entry which is preliminary data.</text>
</comment>
<dbReference type="RefSeq" id="WP_194183663.1">
    <property type="nucleotide sequence ID" value="NZ_JADGIK010000008.1"/>
</dbReference>
<accession>A0A8J7KB17</accession>
<dbReference type="InterPro" id="IPR022687">
    <property type="entry name" value="HTH_DTXR"/>
</dbReference>
<dbReference type="GO" id="GO:0003700">
    <property type="term" value="F:DNA-binding transcription factor activity"/>
    <property type="evidence" value="ECO:0007669"/>
    <property type="project" value="InterPro"/>
</dbReference>
<comment type="similarity">
    <text evidence="1">Belongs to the DtxR/MntR family.</text>
</comment>
<dbReference type="InterPro" id="IPR036421">
    <property type="entry name" value="Fe_dep_repressor_sf"/>
</dbReference>
<keyword evidence="5" id="KW-0804">Transcription</keyword>
<proteinExistence type="inferred from homology"/>
<dbReference type="SUPFAM" id="SSF46785">
    <property type="entry name" value="Winged helix' DNA-binding domain"/>
    <property type="match status" value="1"/>
</dbReference>
<dbReference type="Proteomes" id="UP000608754">
    <property type="component" value="Unassembled WGS sequence"/>
</dbReference>
<dbReference type="PANTHER" id="PTHR33238:SF7">
    <property type="entry name" value="IRON-DEPENDENT TRANSCRIPTIONAL REGULATOR"/>
    <property type="match status" value="1"/>
</dbReference>
<dbReference type="Gene3D" id="2.30.30.90">
    <property type="match status" value="1"/>
</dbReference>
<evidence type="ECO:0000313" key="9">
    <source>
        <dbReference type="Proteomes" id="UP000608754"/>
    </source>
</evidence>
<evidence type="ECO:0000313" key="8">
    <source>
        <dbReference type="EMBL" id="MBF0598120.1"/>
    </source>
</evidence>
<evidence type="ECO:0000259" key="7">
    <source>
        <dbReference type="PROSITE" id="PS50944"/>
    </source>
</evidence>
<evidence type="ECO:0000256" key="6">
    <source>
        <dbReference type="ARBA" id="ARBA00025185"/>
    </source>
</evidence>
<protein>
    <recommendedName>
        <fullName evidence="2">Transcriptional regulator MntR</fullName>
    </recommendedName>
</protein>
<dbReference type="InterPro" id="IPR038157">
    <property type="entry name" value="FeoA_core_dom"/>
</dbReference>
<dbReference type="InterPro" id="IPR022689">
    <property type="entry name" value="Iron_dep_repressor"/>
</dbReference>
<dbReference type="Gene3D" id="1.10.60.10">
    <property type="entry name" value="Iron dependent repressor, metal binding and dimerisation domain"/>
    <property type="match status" value="1"/>
</dbReference>
<dbReference type="GO" id="GO:0046914">
    <property type="term" value="F:transition metal ion binding"/>
    <property type="evidence" value="ECO:0007669"/>
    <property type="project" value="InterPro"/>
</dbReference>
<keyword evidence="4" id="KW-0238">DNA-binding</keyword>
<evidence type="ECO:0000256" key="5">
    <source>
        <dbReference type="ARBA" id="ARBA00023163"/>
    </source>
</evidence>
<keyword evidence="3" id="KW-0805">Transcription regulation</keyword>
<dbReference type="PANTHER" id="PTHR33238">
    <property type="entry name" value="IRON (METAL) DEPENDENT REPRESSOR, DTXR FAMILY"/>
    <property type="match status" value="1"/>
</dbReference>
<gene>
    <name evidence="8" type="ORF">IM532_11830</name>
</gene>
<keyword evidence="9" id="KW-1185">Reference proteome</keyword>
<dbReference type="SUPFAM" id="SSF47979">
    <property type="entry name" value="Iron-dependent repressor protein, dimerization domain"/>
    <property type="match status" value="1"/>
</dbReference>
<dbReference type="Gene3D" id="1.10.10.10">
    <property type="entry name" value="Winged helix-like DNA-binding domain superfamily/Winged helix DNA-binding domain"/>
    <property type="match status" value="1"/>
</dbReference>
<dbReference type="InterPro" id="IPR036390">
    <property type="entry name" value="WH_DNA-bd_sf"/>
</dbReference>
<reference evidence="8" key="1">
    <citation type="submission" date="2020-10" db="EMBL/GenBank/DDBJ databases">
        <authorList>
            <person name="Lu T."/>
            <person name="Wang Q."/>
            <person name="Han X."/>
        </authorList>
    </citation>
    <scope>NUCLEOTIDE SEQUENCE</scope>
    <source>
        <strain evidence="8">WQ 117</strain>
    </source>
</reference>
<dbReference type="GO" id="GO:0046983">
    <property type="term" value="F:protein dimerization activity"/>
    <property type="evidence" value="ECO:0007669"/>
    <property type="project" value="InterPro"/>
</dbReference>
<dbReference type="PROSITE" id="PS50944">
    <property type="entry name" value="HTH_DTXR"/>
    <property type="match status" value="1"/>
</dbReference>
<dbReference type="InterPro" id="IPR050536">
    <property type="entry name" value="DtxR_MntR_Metal-Reg"/>
</dbReference>
<evidence type="ECO:0000256" key="2">
    <source>
        <dbReference type="ARBA" id="ARBA00022386"/>
    </source>
</evidence>
<evidence type="ECO:0000256" key="4">
    <source>
        <dbReference type="ARBA" id="ARBA00023125"/>
    </source>
</evidence>
<dbReference type="InterPro" id="IPR001367">
    <property type="entry name" value="Fe_dep_repressor"/>
</dbReference>
<evidence type="ECO:0000256" key="3">
    <source>
        <dbReference type="ARBA" id="ARBA00023015"/>
    </source>
</evidence>
<dbReference type="EMBL" id="JADGIK010000008">
    <property type="protein sequence ID" value="MBF0598120.1"/>
    <property type="molecule type" value="Genomic_DNA"/>
</dbReference>
<feature type="domain" description="HTH dtxR-type" evidence="7">
    <location>
        <begin position="1"/>
        <end position="64"/>
    </location>
</feature>
<dbReference type="SMART" id="SM00529">
    <property type="entry name" value="HTH_DTXR"/>
    <property type="match status" value="1"/>
</dbReference>
<dbReference type="Pfam" id="PF04023">
    <property type="entry name" value="FeoA"/>
    <property type="match status" value="1"/>
</dbReference>
<dbReference type="GO" id="GO:0003677">
    <property type="term" value="F:DNA binding"/>
    <property type="evidence" value="ECO:0007669"/>
    <property type="project" value="UniProtKB-KW"/>
</dbReference>
<name>A0A8J7KB17_9FLAO</name>
<comment type="function">
    <text evidence="6">In the presence of manganese, represses expression of mntH and mntS. Up-regulates expression of mntP.</text>
</comment>
<dbReference type="InterPro" id="IPR036388">
    <property type="entry name" value="WH-like_DNA-bd_sf"/>
</dbReference>
<organism evidence="8 9">
    <name type="scientific">Faecalibacter rhinopitheci</name>
    <dbReference type="NCBI Taxonomy" id="2779678"/>
    <lineage>
        <taxon>Bacteria</taxon>
        <taxon>Pseudomonadati</taxon>
        <taxon>Bacteroidota</taxon>
        <taxon>Flavobacteriia</taxon>
        <taxon>Flavobacteriales</taxon>
        <taxon>Weeksellaceae</taxon>
        <taxon>Faecalibacter</taxon>
    </lineage>
</organism>
<dbReference type="Pfam" id="PF02742">
    <property type="entry name" value="Fe_dep_repr_C"/>
    <property type="match status" value="1"/>
</dbReference>
<sequence>MNSSVEENYLKALFHLSKNGEGDVNVKDLSKHLDIKMPTVNSMMKKLAEKEFVHYESYKPLRLTNKGILKAALIVRKHRLTEMFLVQKMEFGWEDVHQVAEQIEHINSDLFFDKMDELLNYPKVDPHGSPIPDREGNFEAINYRKLSDFTVNDIVVLSAVTFSSEDFLKYLSSKNIALGNEIKILSIEEYDGTMEVLIKNKREVFSKIVTDKLLVK</sequence>
<dbReference type="AlphaFoldDB" id="A0A8J7KB17"/>